<dbReference type="Pfam" id="PF13128">
    <property type="entry name" value="DUF3954"/>
    <property type="match status" value="1"/>
</dbReference>
<gene>
    <name evidence="1" type="ORF">BAGA_00290</name>
</gene>
<sequence>MTIIRESIAEMKAEISLAENMIYVVKDGQVHQIEPPTSGHGEQSFVYKNGKVTRVDERKTQLI</sequence>
<accession>A0A073KGJ9</accession>
<dbReference type="Proteomes" id="UP000027778">
    <property type="component" value="Unassembled WGS sequence"/>
</dbReference>
<dbReference type="EMBL" id="JOTM01000001">
    <property type="protein sequence ID" value="KEK25715.1"/>
    <property type="molecule type" value="Genomic_DNA"/>
</dbReference>
<proteinExistence type="predicted"/>
<dbReference type="STRING" id="574375.AZF08_00430"/>
<dbReference type="OrthoDB" id="2907883at2"/>
<keyword evidence="2" id="KW-1185">Reference proteome</keyword>
<comment type="caution">
    <text evidence="1">The sequence shown here is derived from an EMBL/GenBank/DDBJ whole genome shotgun (WGS) entry which is preliminary data.</text>
</comment>
<name>A0A073KGJ9_9BACI</name>
<dbReference type="RefSeq" id="WP_033672056.1">
    <property type="nucleotide sequence ID" value="NZ_JOTM01000001.1"/>
</dbReference>
<organism evidence="1 2">
    <name type="scientific">Bacillus gaemokensis</name>
    <dbReference type="NCBI Taxonomy" id="574375"/>
    <lineage>
        <taxon>Bacteria</taxon>
        <taxon>Bacillati</taxon>
        <taxon>Bacillota</taxon>
        <taxon>Bacilli</taxon>
        <taxon>Bacillales</taxon>
        <taxon>Bacillaceae</taxon>
        <taxon>Bacillus</taxon>
        <taxon>Bacillus cereus group</taxon>
    </lineage>
</organism>
<reference evidence="1 2" key="1">
    <citation type="submission" date="2014-06" db="EMBL/GenBank/DDBJ databases">
        <title>Draft genome sequence of Bacillus gaemokensis JCM 15801 (MCCC 1A00707).</title>
        <authorList>
            <person name="Lai Q."/>
            <person name="Liu Y."/>
            <person name="Shao Z."/>
        </authorList>
    </citation>
    <scope>NUCLEOTIDE SEQUENCE [LARGE SCALE GENOMIC DNA]</scope>
    <source>
        <strain evidence="1 2">JCM 15801</strain>
    </source>
</reference>
<evidence type="ECO:0000313" key="1">
    <source>
        <dbReference type="EMBL" id="KEK25715.1"/>
    </source>
</evidence>
<evidence type="ECO:0000313" key="2">
    <source>
        <dbReference type="Proteomes" id="UP000027778"/>
    </source>
</evidence>
<evidence type="ECO:0008006" key="3">
    <source>
        <dbReference type="Google" id="ProtNLM"/>
    </source>
</evidence>
<protein>
    <recommendedName>
        <fullName evidence="3">DUF3954 domain-containing protein</fullName>
    </recommendedName>
</protein>
<dbReference type="InterPro" id="IPR025017">
    <property type="entry name" value="DUF3954"/>
</dbReference>
<dbReference type="AlphaFoldDB" id="A0A073KGJ9"/>